<evidence type="ECO:0000313" key="7">
    <source>
        <dbReference type="Proteomes" id="UP001465976"/>
    </source>
</evidence>
<feature type="region of interest" description="Disordered" evidence="3">
    <location>
        <begin position="659"/>
        <end position="681"/>
    </location>
</feature>
<name>A0ABR3FVM6_9AGAR</name>
<dbReference type="InterPro" id="IPR036020">
    <property type="entry name" value="WW_dom_sf"/>
</dbReference>
<feature type="domain" description="WW" evidence="4">
    <location>
        <begin position="14"/>
        <end position="47"/>
    </location>
</feature>
<dbReference type="Pfam" id="PF00397">
    <property type="entry name" value="WW"/>
    <property type="match status" value="1"/>
</dbReference>
<feature type="compositionally biased region" description="Basic and acidic residues" evidence="3">
    <location>
        <begin position="110"/>
        <end position="122"/>
    </location>
</feature>
<feature type="region of interest" description="Disordered" evidence="3">
    <location>
        <begin position="453"/>
        <end position="498"/>
    </location>
</feature>
<feature type="domain" description="WW" evidence="4">
    <location>
        <begin position="77"/>
        <end position="104"/>
    </location>
</feature>
<dbReference type="Gene3D" id="2.20.70.10">
    <property type="match status" value="2"/>
</dbReference>
<dbReference type="PROSITE" id="PS01159">
    <property type="entry name" value="WW_DOMAIN_1"/>
    <property type="match status" value="1"/>
</dbReference>
<organism evidence="6 7">
    <name type="scientific">Marasmius crinis-equi</name>
    <dbReference type="NCBI Taxonomy" id="585013"/>
    <lineage>
        <taxon>Eukaryota</taxon>
        <taxon>Fungi</taxon>
        <taxon>Dikarya</taxon>
        <taxon>Basidiomycota</taxon>
        <taxon>Agaricomycotina</taxon>
        <taxon>Agaricomycetes</taxon>
        <taxon>Agaricomycetidae</taxon>
        <taxon>Agaricales</taxon>
        <taxon>Marasmiineae</taxon>
        <taxon>Marasmiaceae</taxon>
        <taxon>Marasmius</taxon>
    </lineage>
</organism>
<feature type="compositionally biased region" description="Basic and acidic residues" evidence="3">
    <location>
        <begin position="459"/>
        <end position="498"/>
    </location>
</feature>
<dbReference type="PROSITE" id="PS51676">
    <property type="entry name" value="FF"/>
    <property type="match status" value="2"/>
</dbReference>
<feature type="compositionally biased region" description="Pro residues" evidence="3">
    <location>
        <begin position="1"/>
        <end position="20"/>
    </location>
</feature>
<keyword evidence="2" id="KW-0175">Coiled coil</keyword>
<evidence type="ECO:0000256" key="1">
    <source>
        <dbReference type="ARBA" id="ARBA00022737"/>
    </source>
</evidence>
<accession>A0ABR3FVM6</accession>
<evidence type="ECO:0008006" key="8">
    <source>
        <dbReference type="Google" id="ProtNLM"/>
    </source>
</evidence>
<dbReference type="InterPro" id="IPR045148">
    <property type="entry name" value="TCRG1-like"/>
</dbReference>
<reference evidence="6 7" key="1">
    <citation type="submission" date="2024-02" db="EMBL/GenBank/DDBJ databases">
        <title>A draft genome for the cacao thread blight pathogen Marasmius crinis-equi.</title>
        <authorList>
            <person name="Cohen S.P."/>
            <person name="Baruah I.K."/>
            <person name="Amoako-Attah I."/>
            <person name="Bukari Y."/>
            <person name="Meinhardt L.W."/>
            <person name="Bailey B.A."/>
        </authorList>
    </citation>
    <scope>NUCLEOTIDE SEQUENCE [LARGE SCALE GENOMIC DNA]</scope>
    <source>
        <strain evidence="6 7">GH-76</strain>
    </source>
</reference>
<feature type="region of interest" description="Disordered" evidence="3">
    <location>
        <begin position="110"/>
        <end position="233"/>
    </location>
</feature>
<dbReference type="SUPFAM" id="SSF51045">
    <property type="entry name" value="WW domain"/>
    <property type="match status" value="2"/>
</dbReference>
<sequence>MAAPPPPFVSANLPPLPPPWTQHTAPTGHTYYFNPNTKESTYVRPLPTFLQPGQPAQQPQKKKDKPLSKVQIPGTEWLRVKTTEGRVFYTHKTKKESVWTVPKEIKDALEEFEREENEKKQQVEQSNEMTEEDEQRMEVERVKSQVQEMVKRKAEEAPPEAKTAKKAKTEATVEQDGEESGSDDEEEEEEEEWQREAAAQLAAEAEEAKRVQAETKRRIEEETRKELEEQTRKAKELREYAAQYSPEEAKALFKVGFRASGIFKALTSSKTLLREKDINPLHPWDTSLPKFVTDKRYSVLTSVTARKEAFDDYCKERARELRQANVKKEKGTTPEEDFQNLLETEVKSTRTSWTDFRRAWKKDRRFYGWGRDEREREKRFREYVKELGQKKKAAAEKAEADFFNLLKEKAVIPPEGAVWKEVKKDLVSDPRYDAVGSSSLREELFNTFLKAKSGVSTRPSEETESAKTDKQQNTKEDKAERKKRALQEREAKVRAERDNLEASIGRSKMDLNKEEGERDFRTLLTDAIRDPQTSWDAALPQLQTDPRFNRSPLPLNQQLHLFHSHTSHLRAKHLDNLHSLFESHAPSLITPFKDLPLESLVNALPVTKLGFDVDQLQNEFERWQRERKNKARVAFDEMMKENSFVEFWGKLGKIGGEGVEGGVKRDENGDEDEGEGGGGKVDMKALAKNIDVGEIEKVLKNDKRYVVFDHNPEERVRWIRHYLSTLSAPDLSVHLPPTR</sequence>
<dbReference type="Gene3D" id="1.10.10.440">
    <property type="entry name" value="FF domain"/>
    <property type="match status" value="5"/>
</dbReference>
<feature type="domain" description="FF" evidence="5">
    <location>
        <begin position="392"/>
        <end position="451"/>
    </location>
</feature>
<evidence type="ECO:0000256" key="2">
    <source>
        <dbReference type="SAM" id="Coils"/>
    </source>
</evidence>
<dbReference type="PROSITE" id="PS50020">
    <property type="entry name" value="WW_DOMAIN_2"/>
    <property type="match status" value="2"/>
</dbReference>
<comment type="caution">
    <text evidence="6">The sequence shown here is derived from an EMBL/GenBank/DDBJ whole genome shotgun (WGS) entry which is preliminary data.</text>
</comment>
<feature type="compositionally biased region" description="Basic and acidic residues" evidence="3">
    <location>
        <begin position="206"/>
        <end position="233"/>
    </location>
</feature>
<feature type="compositionally biased region" description="Basic and acidic residues" evidence="3">
    <location>
        <begin position="136"/>
        <end position="156"/>
    </location>
</feature>
<dbReference type="SMART" id="SM00441">
    <property type="entry name" value="FF"/>
    <property type="match status" value="4"/>
</dbReference>
<dbReference type="SMART" id="SM00456">
    <property type="entry name" value="WW"/>
    <property type="match status" value="2"/>
</dbReference>
<dbReference type="InterPro" id="IPR002713">
    <property type="entry name" value="FF_domain"/>
</dbReference>
<gene>
    <name evidence="6" type="ORF">V5O48_002473</name>
</gene>
<evidence type="ECO:0000259" key="4">
    <source>
        <dbReference type="PROSITE" id="PS50020"/>
    </source>
</evidence>
<feature type="compositionally biased region" description="Acidic residues" evidence="3">
    <location>
        <begin position="173"/>
        <end position="193"/>
    </location>
</feature>
<dbReference type="Proteomes" id="UP001465976">
    <property type="component" value="Unassembled WGS sequence"/>
</dbReference>
<dbReference type="CDD" id="cd00201">
    <property type="entry name" value="WW"/>
    <property type="match status" value="1"/>
</dbReference>
<feature type="coiled-coil region" evidence="2">
    <location>
        <begin position="606"/>
        <end position="633"/>
    </location>
</feature>
<dbReference type="InterPro" id="IPR036517">
    <property type="entry name" value="FF_domain_sf"/>
</dbReference>
<protein>
    <recommendedName>
        <fullName evidence="8">Transcription elongation regulator 1</fullName>
    </recommendedName>
</protein>
<feature type="region of interest" description="Disordered" evidence="3">
    <location>
        <begin position="1"/>
        <end position="29"/>
    </location>
</feature>
<dbReference type="InterPro" id="IPR001202">
    <property type="entry name" value="WW_dom"/>
</dbReference>
<feature type="region of interest" description="Disordered" evidence="3">
    <location>
        <begin position="46"/>
        <end position="70"/>
    </location>
</feature>
<dbReference type="EMBL" id="JBAHYK010000056">
    <property type="protein sequence ID" value="KAL0579544.1"/>
    <property type="molecule type" value="Genomic_DNA"/>
</dbReference>
<dbReference type="PANTHER" id="PTHR15377:SF3">
    <property type="entry name" value="WW DOMAIN-CONTAINING PROTEIN"/>
    <property type="match status" value="1"/>
</dbReference>
<dbReference type="PANTHER" id="PTHR15377">
    <property type="entry name" value="TRANSCRIPTION ELONGATION REGULATOR 1"/>
    <property type="match status" value="1"/>
</dbReference>
<keyword evidence="7" id="KW-1185">Reference proteome</keyword>
<dbReference type="SUPFAM" id="SSF81698">
    <property type="entry name" value="FF domain"/>
    <property type="match status" value="4"/>
</dbReference>
<dbReference type="Pfam" id="PF01846">
    <property type="entry name" value="FF"/>
    <property type="match status" value="4"/>
</dbReference>
<evidence type="ECO:0000259" key="5">
    <source>
        <dbReference type="PROSITE" id="PS51676"/>
    </source>
</evidence>
<keyword evidence="1" id="KW-0677">Repeat</keyword>
<evidence type="ECO:0000313" key="6">
    <source>
        <dbReference type="EMBL" id="KAL0579544.1"/>
    </source>
</evidence>
<feature type="domain" description="FF" evidence="5">
    <location>
        <begin position="330"/>
        <end position="386"/>
    </location>
</feature>
<proteinExistence type="predicted"/>
<evidence type="ECO:0000256" key="3">
    <source>
        <dbReference type="SAM" id="MobiDB-lite"/>
    </source>
</evidence>